<dbReference type="EC" id="2.7.11.1" evidence="6"/>
<reference evidence="6 7" key="1">
    <citation type="submission" date="2019-02" db="EMBL/GenBank/DDBJ databases">
        <title>Deep-cultivation of Planctomycetes and their phenomic and genomic characterization uncovers novel biology.</title>
        <authorList>
            <person name="Wiegand S."/>
            <person name="Jogler M."/>
            <person name="Boedeker C."/>
            <person name="Pinto D."/>
            <person name="Vollmers J."/>
            <person name="Rivas-Marin E."/>
            <person name="Kohn T."/>
            <person name="Peeters S.H."/>
            <person name="Heuer A."/>
            <person name="Rast P."/>
            <person name="Oberbeckmann S."/>
            <person name="Bunk B."/>
            <person name="Jeske O."/>
            <person name="Meyerdierks A."/>
            <person name="Storesund J.E."/>
            <person name="Kallscheuer N."/>
            <person name="Luecker S."/>
            <person name="Lage O.M."/>
            <person name="Pohl T."/>
            <person name="Merkel B.J."/>
            <person name="Hornburger P."/>
            <person name="Mueller R.-W."/>
            <person name="Bruemmer F."/>
            <person name="Labrenz M."/>
            <person name="Spormann A.M."/>
            <person name="Op den Camp H."/>
            <person name="Overmann J."/>
            <person name="Amann R."/>
            <person name="Jetten M.S.M."/>
            <person name="Mascher T."/>
            <person name="Medema M.H."/>
            <person name="Devos D.P."/>
            <person name="Kaster A.-K."/>
            <person name="Ovreas L."/>
            <person name="Rohde M."/>
            <person name="Galperin M.Y."/>
            <person name="Jogler C."/>
        </authorList>
    </citation>
    <scope>NUCLEOTIDE SEQUENCE [LARGE SCALE GENOMIC DNA]</scope>
    <source>
        <strain evidence="6 7">Mal52</strain>
    </source>
</reference>
<proteinExistence type="predicted"/>
<dbReference type="Proteomes" id="UP000319383">
    <property type="component" value="Chromosome"/>
</dbReference>
<evidence type="ECO:0000256" key="4">
    <source>
        <dbReference type="ARBA" id="ARBA00022840"/>
    </source>
</evidence>
<evidence type="ECO:0000256" key="1">
    <source>
        <dbReference type="ARBA" id="ARBA00022679"/>
    </source>
</evidence>
<dbReference type="CDD" id="cd14014">
    <property type="entry name" value="STKc_PknB_like"/>
    <property type="match status" value="1"/>
</dbReference>
<dbReference type="Gene3D" id="3.90.1580.10">
    <property type="entry name" value="paralog of FGE (formylglycine-generating enzyme)"/>
    <property type="match status" value="1"/>
</dbReference>
<dbReference type="PROSITE" id="PS50011">
    <property type="entry name" value="PROTEIN_KINASE_DOM"/>
    <property type="match status" value="1"/>
</dbReference>
<dbReference type="Gene3D" id="3.30.200.20">
    <property type="entry name" value="Phosphorylase Kinase, domain 1"/>
    <property type="match status" value="1"/>
</dbReference>
<dbReference type="EMBL" id="CP036276">
    <property type="protein sequence ID" value="QDU43516.1"/>
    <property type="molecule type" value="Genomic_DNA"/>
</dbReference>
<gene>
    <name evidence="6" type="primary">spkA</name>
    <name evidence="6" type="ORF">Mal52_19920</name>
</gene>
<dbReference type="PANTHER" id="PTHR43289:SF34">
    <property type="entry name" value="SERINE_THREONINE-PROTEIN KINASE YBDM-RELATED"/>
    <property type="match status" value="1"/>
</dbReference>
<name>A0A517ZM20_9PLAN</name>
<dbReference type="Pfam" id="PF00069">
    <property type="entry name" value="Pkinase"/>
    <property type="match status" value="1"/>
</dbReference>
<dbReference type="InterPro" id="IPR008271">
    <property type="entry name" value="Ser/Thr_kinase_AS"/>
</dbReference>
<dbReference type="PANTHER" id="PTHR43289">
    <property type="entry name" value="MITOGEN-ACTIVATED PROTEIN KINASE KINASE KINASE 20-RELATED"/>
    <property type="match status" value="1"/>
</dbReference>
<keyword evidence="3 6" id="KW-0418">Kinase</keyword>
<dbReference type="InterPro" id="IPR042095">
    <property type="entry name" value="SUMF_sf"/>
</dbReference>
<dbReference type="InterPro" id="IPR011009">
    <property type="entry name" value="Kinase-like_dom_sf"/>
</dbReference>
<organism evidence="6 7">
    <name type="scientific">Symmachiella dynata</name>
    <dbReference type="NCBI Taxonomy" id="2527995"/>
    <lineage>
        <taxon>Bacteria</taxon>
        <taxon>Pseudomonadati</taxon>
        <taxon>Planctomycetota</taxon>
        <taxon>Planctomycetia</taxon>
        <taxon>Planctomycetales</taxon>
        <taxon>Planctomycetaceae</taxon>
        <taxon>Symmachiella</taxon>
    </lineage>
</organism>
<dbReference type="InterPro" id="IPR000719">
    <property type="entry name" value="Prot_kinase_dom"/>
</dbReference>
<keyword evidence="2" id="KW-0547">Nucleotide-binding</keyword>
<dbReference type="GO" id="GO:0004674">
    <property type="term" value="F:protein serine/threonine kinase activity"/>
    <property type="evidence" value="ECO:0007669"/>
    <property type="project" value="UniProtKB-EC"/>
</dbReference>
<sequence>MLGDILVNRFRLEERLGGGAQGEIYRARDLELSRSVAVKIPNEKVDENFVNTFKREAKLLVKFEHANVVTLHDYYDPPGGMPFLVMEYLQGQPLDVRLKDKERPLTRQQLRDFSEQICGALQKAHEAGLVHRDIKPSNVMLVDEGKKSERFVMLDLGIAKLADFATITNPTIMGTQGEFSGTIAYMSPEQLEGAKVDFRSDIYSFGTTMYQILTGQLPFAPPDSYAGLFGFMQKVVKENPPSMADVAPDQEFSPQLEEVVQDCMAKEAGDRPDSMQTVSQRLLKSLPRDISSAVADTQIISQDTIRNWEANPPRSSAKSYLGWVTAAVVVILGGLWFAYGNRSTQDIPPQTLLSAPPAVSVNTETLRIAAGDSATLQILLTSDVDGFANLNLKGIPGVSWNGKAEGEALQKQVHVRADEIESLEIQATAAIEAPPRDAETLTTVNIEDPETGKQLTHEIRAALIFQPPRVWLPDAEGFRRNPESGLFPHPHNENAGPGNKKYLPGRIERVIVGESGAEIRIPFLLIHRARLPGSAQVDSQWPRDAEPFYLMENKVRNQWVLEYAAAHPGAFDLKSWTYHGDNSQIRPTDGLFDWLIHPEKKEYLDIPAMNLRVDEAELIAQWIGNGQGTLPRQRDWNIATGLWDTDVEFVQKNWPQGPYRGIWDAAVPLHIALNHEQGTEPPAVVGSSADDVSPYGCRDMAGNGWEYTADVNLDGNPEGTVRENLSLIRGQDTTASVDLEDSWTVSRGQQYFRGGSANSKPVQPLTYNDLSTKESEDLMVALRGRDVGFRVMIPID</sequence>
<dbReference type="InterPro" id="IPR005532">
    <property type="entry name" value="SUMF_dom"/>
</dbReference>
<dbReference type="RefSeq" id="WP_145375632.1">
    <property type="nucleotide sequence ID" value="NZ_CP036276.1"/>
</dbReference>
<dbReference type="SUPFAM" id="SSF56436">
    <property type="entry name" value="C-type lectin-like"/>
    <property type="match status" value="1"/>
</dbReference>
<dbReference type="SMART" id="SM00220">
    <property type="entry name" value="S_TKc"/>
    <property type="match status" value="1"/>
</dbReference>
<evidence type="ECO:0000259" key="5">
    <source>
        <dbReference type="PROSITE" id="PS50011"/>
    </source>
</evidence>
<dbReference type="SUPFAM" id="SSF56112">
    <property type="entry name" value="Protein kinase-like (PK-like)"/>
    <property type="match status" value="1"/>
</dbReference>
<accession>A0A517ZM20</accession>
<feature type="domain" description="Protein kinase" evidence="5">
    <location>
        <begin position="10"/>
        <end position="283"/>
    </location>
</feature>
<evidence type="ECO:0000256" key="2">
    <source>
        <dbReference type="ARBA" id="ARBA00022741"/>
    </source>
</evidence>
<dbReference type="PROSITE" id="PS00108">
    <property type="entry name" value="PROTEIN_KINASE_ST"/>
    <property type="match status" value="1"/>
</dbReference>
<dbReference type="AlphaFoldDB" id="A0A517ZM20"/>
<evidence type="ECO:0000313" key="7">
    <source>
        <dbReference type="Proteomes" id="UP000319383"/>
    </source>
</evidence>
<dbReference type="InterPro" id="IPR016187">
    <property type="entry name" value="CTDL_fold"/>
</dbReference>
<dbReference type="KEGG" id="sdyn:Mal52_19920"/>
<dbReference type="Gene3D" id="1.10.510.10">
    <property type="entry name" value="Transferase(Phosphotransferase) domain 1"/>
    <property type="match status" value="1"/>
</dbReference>
<protein>
    <submittedName>
        <fullName evidence="6">Serine/threonine-protein kinase A</fullName>
        <ecNumber evidence="6">2.7.11.1</ecNumber>
    </submittedName>
</protein>
<keyword evidence="7" id="KW-1185">Reference proteome</keyword>
<keyword evidence="1 6" id="KW-0808">Transferase</keyword>
<evidence type="ECO:0000313" key="6">
    <source>
        <dbReference type="EMBL" id="QDU43516.1"/>
    </source>
</evidence>
<dbReference type="GO" id="GO:0005524">
    <property type="term" value="F:ATP binding"/>
    <property type="evidence" value="ECO:0007669"/>
    <property type="project" value="UniProtKB-KW"/>
</dbReference>
<evidence type="ECO:0000256" key="3">
    <source>
        <dbReference type="ARBA" id="ARBA00022777"/>
    </source>
</evidence>
<dbReference type="Pfam" id="PF03781">
    <property type="entry name" value="FGE-sulfatase"/>
    <property type="match status" value="1"/>
</dbReference>
<keyword evidence="4" id="KW-0067">ATP-binding</keyword>